<dbReference type="OMA" id="TRFIFAQ"/>
<gene>
    <name evidence="1" type="ORF">RDWZM_003898</name>
</gene>
<organism evidence="1 2">
    <name type="scientific">Blomia tropicalis</name>
    <name type="common">Mite</name>
    <dbReference type="NCBI Taxonomy" id="40697"/>
    <lineage>
        <taxon>Eukaryota</taxon>
        <taxon>Metazoa</taxon>
        <taxon>Ecdysozoa</taxon>
        <taxon>Arthropoda</taxon>
        <taxon>Chelicerata</taxon>
        <taxon>Arachnida</taxon>
        <taxon>Acari</taxon>
        <taxon>Acariformes</taxon>
        <taxon>Sarcoptiformes</taxon>
        <taxon>Astigmata</taxon>
        <taxon>Glycyphagoidea</taxon>
        <taxon>Echimyopodidae</taxon>
        <taxon>Blomia</taxon>
    </lineage>
</organism>
<comment type="caution">
    <text evidence="1">The sequence shown here is derived from an EMBL/GenBank/DDBJ whole genome shotgun (WGS) entry which is preliminary data.</text>
</comment>
<dbReference type="AlphaFoldDB" id="A0A9Q0RRB0"/>
<dbReference type="Proteomes" id="UP001142055">
    <property type="component" value="Chromosome 1"/>
</dbReference>
<name>A0A9Q0RRB0_BLOTA</name>
<proteinExistence type="predicted"/>
<sequence length="289" mass="33868">MIQIKMFSLLQRSVIQLNIKKFSTVVAQLKSNHRLFALHGFDADQTQTLIKYLEPLLKNDSLRTIESSLNAWKHNLHSSKEQQFQQKFVQTILEEEPRLLLLDGDSVQERIEQLKSLDLVRGSNDVWKLFLASPTGYFLQDWSELLKKYYYITFKVLPWLEPEIKTTFVNPLVLNPKVIELEYNVIKTRFLFAQRTGFQLHKQEIPNLNTLFLVPISEYIKIYAPYCTVEEFNALEKVNVHSIGEEDDRLFEELVSLAPKKRSKNNGNKSKSFINDNLRETYLLSDIKP</sequence>
<protein>
    <submittedName>
        <fullName evidence="1">Uncharacterized protein</fullName>
    </submittedName>
</protein>
<dbReference type="EMBL" id="JAPWDV010000001">
    <property type="protein sequence ID" value="KAJ6225353.1"/>
    <property type="molecule type" value="Genomic_DNA"/>
</dbReference>
<accession>A0A9Q0RRB0</accession>
<dbReference type="Gene3D" id="1.25.70.10">
    <property type="entry name" value="Transcription termination factor 3, mitochondrial"/>
    <property type="match status" value="1"/>
</dbReference>
<evidence type="ECO:0000313" key="2">
    <source>
        <dbReference type="Proteomes" id="UP001142055"/>
    </source>
</evidence>
<evidence type="ECO:0000313" key="1">
    <source>
        <dbReference type="EMBL" id="KAJ6225353.1"/>
    </source>
</evidence>
<dbReference type="InterPro" id="IPR038538">
    <property type="entry name" value="MTERF_sf"/>
</dbReference>
<keyword evidence="2" id="KW-1185">Reference proteome</keyword>
<reference evidence="1" key="1">
    <citation type="submission" date="2022-12" db="EMBL/GenBank/DDBJ databases">
        <title>Genome assemblies of Blomia tropicalis.</title>
        <authorList>
            <person name="Cui Y."/>
        </authorList>
    </citation>
    <scope>NUCLEOTIDE SEQUENCE</scope>
    <source>
        <tissue evidence="1">Adult mites</tissue>
    </source>
</reference>